<protein>
    <submittedName>
        <fullName evidence="2">Uncharacterized protein</fullName>
    </submittedName>
</protein>
<gene>
    <name evidence="2" type="ORF">S06H3_54607</name>
</gene>
<dbReference type="EMBL" id="BARV01034949">
    <property type="protein sequence ID" value="GAI52195.1"/>
    <property type="molecule type" value="Genomic_DNA"/>
</dbReference>
<feature type="region of interest" description="Disordered" evidence="1">
    <location>
        <begin position="1"/>
        <end position="55"/>
    </location>
</feature>
<accession>X1QMH0</accession>
<comment type="caution">
    <text evidence="2">The sequence shown here is derived from an EMBL/GenBank/DDBJ whole genome shotgun (WGS) entry which is preliminary data.</text>
</comment>
<dbReference type="AlphaFoldDB" id="X1QMH0"/>
<evidence type="ECO:0000256" key="1">
    <source>
        <dbReference type="SAM" id="MobiDB-lite"/>
    </source>
</evidence>
<proteinExistence type="predicted"/>
<feature type="compositionally biased region" description="Low complexity" evidence="1">
    <location>
        <begin position="28"/>
        <end position="39"/>
    </location>
</feature>
<reference evidence="2" key="1">
    <citation type="journal article" date="2014" name="Front. Microbiol.">
        <title>High frequency of phylogenetically diverse reductive dehalogenase-homologous genes in deep subseafloor sedimentary metagenomes.</title>
        <authorList>
            <person name="Kawai M."/>
            <person name="Futagami T."/>
            <person name="Toyoda A."/>
            <person name="Takaki Y."/>
            <person name="Nishi S."/>
            <person name="Hori S."/>
            <person name="Arai W."/>
            <person name="Tsubouchi T."/>
            <person name="Morono Y."/>
            <person name="Uchiyama I."/>
            <person name="Ito T."/>
            <person name="Fujiyama A."/>
            <person name="Inagaki F."/>
            <person name="Takami H."/>
        </authorList>
    </citation>
    <scope>NUCLEOTIDE SEQUENCE</scope>
    <source>
        <strain evidence="2">Expedition CK06-06</strain>
    </source>
</reference>
<sequence>MVRAAARDPGGRMKTLREMRAARVPGPAAVSARGAGTAAPSLRGGEGGSSYVKLD</sequence>
<feature type="compositionally biased region" description="Basic and acidic residues" evidence="1">
    <location>
        <begin position="1"/>
        <end position="21"/>
    </location>
</feature>
<evidence type="ECO:0000313" key="2">
    <source>
        <dbReference type="EMBL" id="GAI52195.1"/>
    </source>
</evidence>
<name>X1QMH0_9ZZZZ</name>
<organism evidence="2">
    <name type="scientific">marine sediment metagenome</name>
    <dbReference type="NCBI Taxonomy" id="412755"/>
    <lineage>
        <taxon>unclassified sequences</taxon>
        <taxon>metagenomes</taxon>
        <taxon>ecological metagenomes</taxon>
    </lineage>
</organism>